<evidence type="ECO:0000256" key="1">
    <source>
        <dbReference type="SAM" id="MobiDB-lite"/>
    </source>
</evidence>
<name>A0A6P2YD50_BURL3</name>
<feature type="signal peptide" evidence="2">
    <location>
        <begin position="1"/>
        <end position="24"/>
    </location>
</feature>
<evidence type="ECO:0000313" key="3">
    <source>
        <dbReference type="EMBL" id="VWD20210.1"/>
    </source>
</evidence>
<keyword evidence="2" id="KW-0732">Signal</keyword>
<feature type="chain" id="PRO_5026657855" evidence="2">
    <location>
        <begin position="25"/>
        <end position="101"/>
    </location>
</feature>
<evidence type="ECO:0000256" key="2">
    <source>
        <dbReference type="SAM" id="SignalP"/>
    </source>
</evidence>
<dbReference type="RefSeq" id="WP_175046011.1">
    <property type="nucleotide sequence ID" value="NZ_CABVQI010000019.1"/>
</dbReference>
<gene>
    <name evidence="3" type="ORF">BLA18112_05295</name>
</gene>
<sequence>MKRLLPFASLAAAIACALALSACAAQSSAPAAASAPADASTQPPPPMPGSDRDAHGCIPSAGYSWCEATQQCEHPWELARQKGFANSAQAYDQFCRNGAAK</sequence>
<feature type="region of interest" description="Disordered" evidence="1">
    <location>
        <begin position="33"/>
        <end position="56"/>
    </location>
</feature>
<dbReference type="AlphaFoldDB" id="A0A6P2YD50"/>
<reference evidence="3 4" key="1">
    <citation type="submission" date="2019-09" db="EMBL/GenBank/DDBJ databases">
        <authorList>
            <person name="Depoorter E."/>
        </authorList>
    </citation>
    <scope>NUCLEOTIDE SEQUENCE [LARGE SCALE GENOMIC DNA]</scope>
    <source>
        <strain evidence="3">R-18112</strain>
    </source>
</reference>
<keyword evidence="3" id="KW-0449">Lipoprotein</keyword>
<dbReference type="PROSITE" id="PS51257">
    <property type="entry name" value="PROKAR_LIPOPROTEIN"/>
    <property type="match status" value="1"/>
</dbReference>
<evidence type="ECO:0000313" key="4">
    <source>
        <dbReference type="Proteomes" id="UP000494274"/>
    </source>
</evidence>
<dbReference type="EMBL" id="CABVQI010000019">
    <property type="protein sequence ID" value="VWD20210.1"/>
    <property type="molecule type" value="Genomic_DNA"/>
</dbReference>
<protein>
    <submittedName>
        <fullName evidence="3">Putative lipoprotein</fullName>
    </submittedName>
</protein>
<proteinExistence type="predicted"/>
<accession>A0A6P2YD50</accession>
<organism evidence="3 4">
    <name type="scientific">Burkholderia lata (strain ATCC 17760 / DSM 23089 / LMG 22485 / NCIMB 9086 / R18194 / 383)</name>
    <dbReference type="NCBI Taxonomy" id="482957"/>
    <lineage>
        <taxon>Bacteria</taxon>
        <taxon>Pseudomonadati</taxon>
        <taxon>Pseudomonadota</taxon>
        <taxon>Betaproteobacteria</taxon>
        <taxon>Burkholderiales</taxon>
        <taxon>Burkholderiaceae</taxon>
        <taxon>Burkholderia</taxon>
        <taxon>Burkholderia cepacia complex</taxon>
    </lineage>
</organism>
<dbReference type="Proteomes" id="UP000494274">
    <property type="component" value="Unassembled WGS sequence"/>
</dbReference>